<dbReference type="Proteomes" id="UP000793456">
    <property type="component" value="Chromosome XI"/>
</dbReference>
<name>A0ACD3R4G1_LARCR</name>
<accession>A0ACD3R4G1</accession>
<evidence type="ECO:0000313" key="1">
    <source>
        <dbReference type="EMBL" id="TMS13564.1"/>
    </source>
</evidence>
<sequence length="386" mass="42677">MRVERNNTGYTRWLGRLCFLCAARRSSRSFILKERKSRRLHLEMVGFGANRRGGRLPSFILIFLMVIIAILSFNYWTVSNRHGRLLDELAEVQTQVKRTDAARSRLEKRNSELMVQVDTHRKQIDQKDGDYSILEGKLQAREALIKKCTDDKMKLQNDVTAQMTEIQRLKEQLKELKAGVHETGRAAKRSEEKQHYLGEKTGSVIDSHKGVAAGRRAEGVPGVDMVGERHTVKRWVSLAVTAGMPGIEDSEVGKIDDVQFALKKPAITQKHDDAPDMVVGAGAGPGVGAADGPGGQALSLDQPRLQQDRVEARAVVVAPQNIAKQAEKTVVFEEDNKAGIKADELGEQQRQLPAPDNVKGDSEHLKGIPLPPNPAQVPNPHPAAPR</sequence>
<dbReference type="EMBL" id="CM011684">
    <property type="protein sequence ID" value="TMS13564.1"/>
    <property type="molecule type" value="Genomic_DNA"/>
</dbReference>
<evidence type="ECO:0000313" key="2">
    <source>
        <dbReference type="Proteomes" id="UP000793456"/>
    </source>
</evidence>
<gene>
    <name evidence="1" type="ORF">E3U43_018639</name>
</gene>
<keyword evidence="2" id="KW-1185">Reference proteome</keyword>
<protein>
    <submittedName>
        <fullName evidence="1">Uncharacterized protein</fullName>
    </submittedName>
</protein>
<comment type="caution">
    <text evidence="1">The sequence shown here is derived from an EMBL/GenBank/DDBJ whole genome shotgun (WGS) entry which is preliminary data.</text>
</comment>
<proteinExistence type="predicted"/>
<organism evidence="1 2">
    <name type="scientific">Larimichthys crocea</name>
    <name type="common">Large yellow croaker</name>
    <name type="synonym">Pseudosciaena crocea</name>
    <dbReference type="NCBI Taxonomy" id="215358"/>
    <lineage>
        <taxon>Eukaryota</taxon>
        <taxon>Metazoa</taxon>
        <taxon>Chordata</taxon>
        <taxon>Craniata</taxon>
        <taxon>Vertebrata</taxon>
        <taxon>Euteleostomi</taxon>
        <taxon>Actinopterygii</taxon>
        <taxon>Neopterygii</taxon>
        <taxon>Teleostei</taxon>
        <taxon>Neoteleostei</taxon>
        <taxon>Acanthomorphata</taxon>
        <taxon>Eupercaria</taxon>
        <taxon>Sciaenidae</taxon>
        <taxon>Larimichthys</taxon>
    </lineage>
</organism>
<reference evidence="1" key="1">
    <citation type="submission" date="2018-11" db="EMBL/GenBank/DDBJ databases">
        <title>The sequence and de novo assembly of Larimichthys crocea genome using PacBio and Hi-C technologies.</title>
        <authorList>
            <person name="Xu P."/>
            <person name="Chen B."/>
            <person name="Zhou Z."/>
            <person name="Ke Q."/>
            <person name="Wu Y."/>
            <person name="Bai H."/>
            <person name="Pu F."/>
        </authorList>
    </citation>
    <scope>NUCLEOTIDE SEQUENCE</scope>
    <source>
        <tissue evidence="1">Muscle</tissue>
    </source>
</reference>